<keyword evidence="4" id="KW-1185">Reference proteome</keyword>
<proteinExistence type="inferred from homology"/>
<dbReference type="Proteomes" id="UP000319143">
    <property type="component" value="Unassembled WGS sequence"/>
</dbReference>
<dbReference type="PANTHER" id="PTHR42693:SF33">
    <property type="entry name" value="ARYLSULFATASE"/>
    <property type="match status" value="1"/>
</dbReference>
<dbReference type="GO" id="GO:0004065">
    <property type="term" value="F:arylsulfatase activity"/>
    <property type="evidence" value="ECO:0007669"/>
    <property type="project" value="TreeGrafter"/>
</dbReference>
<evidence type="ECO:0000313" key="4">
    <source>
        <dbReference type="Proteomes" id="UP000319143"/>
    </source>
</evidence>
<dbReference type="EMBL" id="SJPV01000004">
    <property type="protein sequence ID" value="TWU38298.1"/>
    <property type="molecule type" value="Genomic_DNA"/>
</dbReference>
<dbReference type="InterPro" id="IPR017850">
    <property type="entry name" value="Alkaline_phosphatase_core_sf"/>
</dbReference>
<comment type="similarity">
    <text evidence="1">Belongs to the sulfatase family.</text>
</comment>
<dbReference type="Gene3D" id="3.30.1120.10">
    <property type="match status" value="1"/>
</dbReference>
<evidence type="ECO:0000313" key="3">
    <source>
        <dbReference type="EMBL" id="TWU38298.1"/>
    </source>
</evidence>
<comment type="caution">
    <text evidence="3">The sequence shown here is derived from an EMBL/GenBank/DDBJ whole genome shotgun (WGS) entry which is preliminary data.</text>
</comment>
<feature type="domain" description="Sulfatase N-terminal" evidence="2">
    <location>
        <begin position="15"/>
        <end position="97"/>
    </location>
</feature>
<dbReference type="Pfam" id="PF00884">
    <property type="entry name" value="Sulfatase"/>
    <property type="match status" value="1"/>
</dbReference>
<reference evidence="3 4" key="1">
    <citation type="submission" date="2019-02" db="EMBL/GenBank/DDBJ databases">
        <title>Deep-cultivation of Planctomycetes and their phenomic and genomic characterization uncovers novel biology.</title>
        <authorList>
            <person name="Wiegand S."/>
            <person name="Jogler M."/>
            <person name="Boedeker C."/>
            <person name="Pinto D."/>
            <person name="Vollmers J."/>
            <person name="Rivas-Marin E."/>
            <person name="Kohn T."/>
            <person name="Peeters S.H."/>
            <person name="Heuer A."/>
            <person name="Rast P."/>
            <person name="Oberbeckmann S."/>
            <person name="Bunk B."/>
            <person name="Jeske O."/>
            <person name="Meyerdierks A."/>
            <person name="Storesund J.E."/>
            <person name="Kallscheuer N."/>
            <person name="Luecker S."/>
            <person name="Lage O.M."/>
            <person name="Pohl T."/>
            <person name="Merkel B.J."/>
            <person name="Hornburger P."/>
            <person name="Mueller R.-W."/>
            <person name="Bruemmer F."/>
            <person name="Labrenz M."/>
            <person name="Spormann A.M."/>
            <person name="Op Den Camp H."/>
            <person name="Overmann J."/>
            <person name="Amann R."/>
            <person name="Jetten M.S.M."/>
            <person name="Mascher T."/>
            <person name="Medema M.H."/>
            <person name="Devos D.P."/>
            <person name="Kaster A.-K."/>
            <person name="Ovreas L."/>
            <person name="Rohde M."/>
            <person name="Galperin M.Y."/>
            <person name="Jogler C."/>
        </authorList>
    </citation>
    <scope>NUCLEOTIDE SEQUENCE [LARGE SCALE GENOMIC DNA]</scope>
    <source>
        <strain evidence="3 4">Poly41</strain>
    </source>
</reference>
<dbReference type="InterPro" id="IPR000917">
    <property type="entry name" value="Sulfatase_N"/>
</dbReference>
<dbReference type="AlphaFoldDB" id="A0A5C6DNK0"/>
<organism evidence="3 4">
    <name type="scientific">Novipirellula artificiosorum</name>
    <dbReference type="NCBI Taxonomy" id="2528016"/>
    <lineage>
        <taxon>Bacteria</taxon>
        <taxon>Pseudomonadati</taxon>
        <taxon>Planctomycetota</taxon>
        <taxon>Planctomycetia</taxon>
        <taxon>Pirellulales</taxon>
        <taxon>Pirellulaceae</taxon>
        <taxon>Novipirellula</taxon>
    </lineage>
</organism>
<accession>A0A5C6DNK0</accession>
<evidence type="ECO:0000256" key="1">
    <source>
        <dbReference type="ARBA" id="ARBA00008779"/>
    </source>
</evidence>
<dbReference type="PANTHER" id="PTHR42693">
    <property type="entry name" value="ARYLSULFATASE FAMILY MEMBER"/>
    <property type="match status" value="1"/>
</dbReference>
<dbReference type="InterPro" id="IPR050738">
    <property type="entry name" value="Sulfatase"/>
</dbReference>
<dbReference type="SUPFAM" id="SSF53649">
    <property type="entry name" value="Alkaline phosphatase-like"/>
    <property type="match status" value="1"/>
</dbReference>
<sequence length="212" mass="23582">MDKPLRLLFDFVRGDDELRKNTLIVFCSDNGPDPKTFAPGTKPLRGSKATLDENGVRSPLIVWGPGMVSTEKAGTRDAQTVLAAFDLAPSLLRLTGMEPSEKHSFDGEDMLDAILGHRSLARAEPLYFSRPPDFKDFGIEKGLPDLAIRKGNWKLLCDYDGGRPQLYNLATDPSESRSSADLKPELTKTLVKELTRWYQEIQPSKVTSTNNE</sequence>
<evidence type="ECO:0000259" key="2">
    <source>
        <dbReference type="Pfam" id="PF00884"/>
    </source>
</evidence>
<dbReference type="RefSeq" id="WP_197231297.1">
    <property type="nucleotide sequence ID" value="NZ_SJPV01000004.1"/>
</dbReference>
<protein>
    <submittedName>
        <fullName evidence="3">Sulfatase</fullName>
    </submittedName>
</protein>
<dbReference type="Gene3D" id="3.40.720.10">
    <property type="entry name" value="Alkaline Phosphatase, subunit A"/>
    <property type="match status" value="1"/>
</dbReference>
<gene>
    <name evidence="3" type="ORF">Poly41_27740</name>
</gene>
<name>A0A5C6DNK0_9BACT</name>